<dbReference type="GO" id="GO:0090071">
    <property type="term" value="P:negative regulation of ribosome biogenesis"/>
    <property type="evidence" value="ECO:0007669"/>
    <property type="project" value="UniProtKB-UniRule"/>
</dbReference>
<reference evidence="4 5" key="1">
    <citation type="submission" date="2020-07" db="EMBL/GenBank/DDBJ databases">
        <title>Genomic Encyclopedia of Type Strains, Phase IV (KMG-V): Genome sequencing to study the core and pangenomes of soil and plant-associated prokaryotes.</title>
        <authorList>
            <person name="Whitman W."/>
        </authorList>
    </citation>
    <scope>NUCLEOTIDE SEQUENCE [LARGE SCALE GENOMIC DNA]</scope>
    <source>
        <strain evidence="4 5">RH2WT43</strain>
    </source>
</reference>
<dbReference type="GO" id="GO:0017148">
    <property type="term" value="P:negative regulation of translation"/>
    <property type="evidence" value="ECO:0007669"/>
    <property type="project" value="UniProtKB-UniRule"/>
</dbReference>
<dbReference type="NCBIfam" id="TIGR00090">
    <property type="entry name" value="rsfS_iojap_ybeB"/>
    <property type="match status" value="1"/>
</dbReference>
<dbReference type="Gene3D" id="3.30.460.10">
    <property type="entry name" value="Beta Polymerase, domain 2"/>
    <property type="match status" value="1"/>
</dbReference>
<feature type="region of interest" description="Disordered" evidence="3">
    <location>
        <begin position="1"/>
        <end position="52"/>
    </location>
</feature>
<comment type="function">
    <text evidence="2">Functions as a ribosomal silencing factor. Interacts with ribosomal protein uL14 (rplN), blocking formation of intersubunit bridge B8. Prevents association of the 30S and 50S ribosomal subunits and the formation of functional ribosomes, thus repressing translation.</text>
</comment>
<comment type="similarity">
    <text evidence="1 2">Belongs to the Iojap/RsfS family.</text>
</comment>
<evidence type="ECO:0000256" key="1">
    <source>
        <dbReference type="ARBA" id="ARBA00010574"/>
    </source>
</evidence>
<accession>A0A839F0E5</accession>
<evidence type="ECO:0000256" key="3">
    <source>
        <dbReference type="SAM" id="MobiDB-lite"/>
    </source>
</evidence>
<protein>
    <recommendedName>
        <fullName evidence="2">Ribosomal silencing factor RsfS</fullName>
    </recommendedName>
</protein>
<dbReference type="Proteomes" id="UP000550401">
    <property type="component" value="Unassembled WGS sequence"/>
</dbReference>
<dbReference type="InterPro" id="IPR004394">
    <property type="entry name" value="Iojap/RsfS/C7orf30"/>
</dbReference>
<keyword evidence="2" id="KW-0810">Translation regulation</keyword>
<dbReference type="PANTHER" id="PTHR21043">
    <property type="entry name" value="IOJAP SUPERFAMILY ORTHOLOG"/>
    <property type="match status" value="1"/>
</dbReference>
<dbReference type="GO" id="GO:0042256">
    <property type="term" value="P:cytosolic ribosome assembly"/>
    <property type="evidence" value="ECO:0007669"/>
    <property type="project" value="UniProtKB-UniRule"/>
</dbReference>
<evidence type="ECO:0000313" key="4">
    <source>
        <dbReference type="EMBL" id="MBA8886958.1"/>
    </source>
</evidence>
<dbReference type="HAMAP" id="MF_01477">
    <property type="entry name" value="Iojap_RsfS"/>
    <property type="match status" value="1"/>
</dbReference>
<keyword evidence="2" id="KW-0678">Repressor</keyword>
<proteinExistence type="inferred from homology"/>
<keyword evidence="5" id="KW-1185">Reference proteome</keyword>
<name>A0A839F0E5_9GAMM</name>
<comment type="subunit">
    <text evidence="2">Interacts with ribosomal protein uL14 (rplN).</text>
</comment>
<dbReference type="SUPFAM" id="SSF81301">
    <property type="entry name" value="Nucleotidyltransferase"/>
    <property type="match status" value="1"/>
</dbReference>
<evidence type="ECO:0000313" key="5">
    <source>
        <dbReference type="Proteomes" id="UP000550401"/>
    </source>
</evidence>
<dbReference type="PANTHER" id="PTHR21043:SF0">
    <property type="entry name" value="MITOCHONDRIAL ASSEMBLY OF RIBOSOMAL LARGE SUBUNIT PROTEIN 1"/>
    <property type="match status" value="1"/>
</dbReference>
<dbReference type="GO" id="GO:0043023">
    <property type="term" value="F:ribosomal large subunit binding"/>
    <property type="evidence" value="ECO:0007669"/>
    <property type="project" value="TreeGrafter"/>
</dbReference>
<comment type="subcellular location">
    <subcellularLocation>
        <location evidence="2">Cytoplasm</location>
    </subcellularLocation>
</comment>
<evidence type="ECO:0000256" key="2">
    <source>
        <dbReference type="HAMAP-Rule" id="MF_01477"/>
    </source>
</evidence>
<dbReference type="InterPro" id="IPR043519">
    <property type="entry name" value="NT_sf"/>
</dbReference>
<feature type="compositionally biased region" description="Low complexity" evidence="3">
    <location>
        <begin position="30"/>
        <end position="52"/>
    </location>
</feature>
<dbReference type="AlphaFoldDB" id="A0A839F0E5"/>
<dbReference type="EMBL" id="JACGXL010000001">
    <property type="protein sequence ID" value="MBA8886958.1"/>
    <property type="molecule type" value="Genomic_DNA"/>
</dbReference>
<gene>
    <name evidence="2" type="primary">rsfS</name>
    <name evidence="4" type="ORF">FHW12_001149</name>
</gene>
<dbReference type="Pfam" id="PF02410">
    <property type="entry name" value="RsfS"/>
    <property type="match status" value="1"/>
</dbReference>
<sequence length="185" mass="19314">MKKPAAKKAPAAKGAVKKAPAKTSTPMKGAATKRAPAKRVAPAKLPSAKAAAKAGPVKSFGKAKVAKVLDAAARLRKVVLDALDDLKAKDVAEIDVRGKSGVTDLLVIASGTSSRHVKSIADEVVKKAKQAGNPPIGVEGQREAEWVLVDLGDVIVHVMLPRTREFYGLERLWTVGDSQPAMLAG</sequence>
<keyword evidence="2" id="KW-0963">Cytoplasm</keyword>
<organism evidence="4 5">
    <name type="scientific">Dokdonella fugitiva</name>
    <dbReference type="NCBI Taxonomy" id="328517"/>
    <lineage>
        <taxon>Bacteria</taxon>
        <taxon>Pseudomonadati</taxon>
        <taxon>Pseudomonadota</taxon>
        <taxon>Gammaproteobacteria</taxon>
        <taxon>Lysobacterales</taxon>
        <taxon>Rhodanobacteraceae</taxon>
        <taxon>Dokdonella</taxon>
    </lineage>
</organism>
<comment type="caution">
    <text evidence="4">The sequence shown here is derived from an EMBL/GenBank/DDBJ whole genome shotgun (WGS) entry which is preliminary data.</text>
</comment>
<dbReference type="GO" id="GO:0005737">
    <property type="term" value="C:cytoplasm"/>
    <property type="evidence" value="ECO:0007669"/>
    <property type="project" value="UniProtKB-SubCell"/>
</dbReference>